<feature type="repeat" description="WD" evidence="3">
    <location>
        <begin position="457"/>
        <end position="498"/>
    </location>
</feature>
<feature type="region of interest" description="Disordered" evidence="4">
    <location>
        <begin position="328"/>
        <end position="352"/>
    </location>
</feature>
<accession>A0A8E2ENQ8</accession>
<dbReference type="SUPFAM" id="SSF56112">
    <property type="entry name" value="Protein kinase-like (PK-like)"/>
    <property type="match status" value="1"/>
</dbReference>
<evidence type="ECO:0000256" key="2">
    <source>
        <dbReference type="ARBA" id="ARBA00022737"/>
    </source>
</evidence>
<evidence type="ECO:0000313" key="6">
    <source>
        <dbReference type="EMBL" id="OCL02049.1"/>
    </source>
</evidence>
<dbReference type="SUPFAM" id="SSF50998">
    <property type="entry name" value="Quinoprotein alcohol dehydrogenase-like"/>
    <property type="match status" value="1"/>
</dbReference>
<dbReference type="PROSITE" id="PS50294">
    <property type="entry name" value="WD_REPEATS_REGION"/>
    <property type="match status" value="5"/>
</dbReference>
<feature type="domain" description="Protein kinase" evidence="5">
    <location>
        <begin position="44"/>
        <end position="310"/>
    </location>
</feature>
<organism evidence="6 7">
    <name type="scientific">Glonium stellatum</name>
    <dbReference type="NCBI Taxonomy" id="574774"/>
    <lineage>
        <taxon>Eukaryota</taxon>
        <taxon>Fungi</taxon>
        <taxon>Dikarya</taxon>
        <taxon>Ascomycota</taxon>
        <taxon>Pezizomycotina</taxon>
        <taxon>Dothideomycetes</taxon>
        <taxon>Pleosporomycetidae</taxon>
        <taxon>Gloniales</taxon>
        <taxon>Gloniaceae</taxon>
        <taxon>Glonium</taxon>
    </lineage>
</organism>
<dbReference type="GO" id="GO:0005524">
    <property type="term" value="F:ATP binding"/>
    <property type="evidence" value="ECO:0007669"/>
    <property type="project" value="InterPro"/>
</dbReference>
<evidence type="ECO:0000259" key="5">
    <source>
        <dbReference type="PROSITE" id="PS50011"/>
    </source>
</evidence>
<proteinExistence type="predicted"/>
<dbReference type="InterPro" id="IPR015943">
    <property type="entry name" value="WD40/YVTN_repeat-like_dom_sf"/>
</dbReference>
<dbReference type="PROSITE" id="PS00678">
    <property type="entry name" value="WD_REPEATS_1"/>
    <property type="match status" value="4"/>
</dbReference>
<protein>
    <submittedName>
        <fullName evidence="6">WD40 repeat-like protein</fullName>
    </submittedName>
</protein>
<sequence>MPRVPDLVKDSKLRTNFFPEHTSHFYVESGRTPRERTVVREECWKRQRYIGGGGYGCVWLEHCVKGQREIALRAVKEIRKPPQSSKPADYNRELEAMAKFSHQQYERCFVKAFGWYENADYISIAMEYFPSGDLQAYLSHKPPLSESEAQEITFQILEGLWYLHENGFSHRDLKPGNILVKSKPPEEWWVKLGDFGISKRAEDNLAVSSTVKGTVGFMAPELHGFIQSGSAQATDMWSLGEIAFQMLTKEPTFRNINLLYAYAQDPNKFPSKTLHANGVSDEGLNFIQSIMDPLPNNRLVVERALGHNWISYRFQNSGLFSTMTTRHHVPQEQPTSSTAGVEPEPSGKWSTISVPSRQLLPLMDEIPRVTKEQSMLGTDAPFLETATQYATQGNTVNQTSYMPTTTVHNQTATHKPIQIRQNRESAVHELPHNTSQMARSTAEETLATPKAPRSQILEGHINYVESIVFSPDGKQLAPAPRDKIVRLWDAAMGTALQKPRGHSHSVYVVVFSPDGKQLASASEDRTVRLWDAATGTALQKLKGHRGQVYAVVFSPDGKQLASASEDRTVKLWDAATGTALQKLRGHLYLVYAKLRGHSYSVHAVVFSPDGKQLASASADRTVRLWDAATGTALQKLKGHSDAVFDVAISPDGKQLASASRDRTVMLWDAATTAAL</sequence>
<reference evidence="6 7" key="1">
    <citation type="journal article" date="2016" name="Nat. Commun.">
        <title>Ectomycorrhizal ecology is imprinted in the genome of the dominant symbiotic fungus Cenococcum geophilum.</title>
        <authorList>
            <consortium name="DOE Joint Genome Institute"/>
            <person name="Peter M."/>
            <person name="Kohler A."/>
            <person name="Ohm R.A."/>
            <person name="Kuo A."/>
            <person name="Krutzmann J."/>
            <person name="Morin E."/>
            <person name="Arend M."/>
            <person name="Barry K.W."/>
            <person name="Binder M."/>
            <person name="Choi C."/>
            <person name="Clum A."/>
            <person name="Copeland A."/>
            <person name="Grisel N."/>
            <person name="Haridas S."/>
            <person name="Kipfer T."/>
            <person name="LaButti K."/>
            <person name="Lindquist E."/>
            <person name="Lipzen A."/>
            <person name="Maire R."/>
            <person name="Meier B."/>
            <person name="Mihaltcheva S."/>
            <person name="Molinier V."/>
            <person name="Murat C."/>
            <person name="Poggeler S."/>
            <person name="Quandt C.A."/>
            <person name="Sperisen C."/>
            <person name="Tritt A."/>
            <person name="Tisserant E."/>
            <person name="Crous P.W."/>
            <person name="Henrissat B."/>
            <person name="Nehls U."/>
            <person name="Egli S."/>
            <person name="Spatafora J.W."/>
            <person name="Grigoriev I.V."/>
            <person name="Martin F.M."/>
        </authorList>
    </citation>
    <scope>NUCLEOTIDE SEQUENCE [LARGE SCALE GENOMIC DNA]</scope>
    <source>
        <strain evidence="6 7">CBS 207.34</strain>
    </source>
</reference>
<gene>
    <name evidence="6" type="ORF">AOQ84DRAFT_443618</name>
</gene>
<dbReference type="CDD" id="cd00200">
    <property type="entry name" value="WD40"/>
    <property type="match status" value="1"/>
</dbReference>
<evidence type="ECO:0000256" key="4">
    <source>
        <dbReference type="SAM" id="MobiDB-lite"/>
    </source>
</evidence>
<dbReference type="SMART" id="SM00220">
    <property type="entry name" value="S_TKc"/>
    <property type="match status" value="1"/>
</dbReference>
<dbReference type="CDD" id="cd00180">
    <property type="entry name" value="PKc"/>
    <property type="match status" value="1"/>
</dbReference>
<dbReference type="PROSITE" id="PS50011">
    <property type="entry name" value="PROTEIN_KINASE_DOM"/>
    <property type="match status" value="1"/>
</dbReference>
<dbReference type="EMBL" id="KV751012">
    <property type="protein sequence ID" value="OCL02049.1"/>
    <property type="molecule type" value="Genomic_DNA"/>
</dbReference>
<dbReference type="Gene3D" id="2.130.10.10">
    <property type="entry name" value="YVTN repeat-like/Quinoprotein amine dehydrogenase"/>
    <property type="match status" value="2"/>
</dbReference>
<dbReference type="InterPro" id="IPR000719">
    <property type="entry name" value="Prot_kinase_dom"/>
</dbReference>
<dbReference type="InterPro" id="IPR001680">
    <property type="entry name" value="WD40_rpt"/>
</dbReference>
<feature type="repeat" description="WD" evidence="3">
    <location>
        <begin position="499"/>
        <end position="540"/>
    </location>
</feature>
<dbReference type="Pfam" id="PF00400">
    <property type="entry name" value="WD40"/>
    <property type="match status" value="5"/>
</dbReference>
<dbReference type="PANTHER" id="PTHR19848:SF8">
    <property type="entry name" value="F-BOX AND WD REPEAT DOMAIN CONTAINING 7"/>
    <property type="match status" value="1"/>
</dbReference>
<dbReference type="Pfam" id="PF00069">
    <property type="entry name" value="Pkinase"/>
    <property type="match status" value="1"/>
</dbReference>
<feature type="repeat" description="WD" evidence="3">
    <location>
        <begin position="636"/>
        <end position="675"/>
    </location>
</feature>
<dbReference type="SMART" id="SM00320">
    <property type="entry name" value="WD40"/>
    <property type="match status" value="5"/>
</dbReference>
<evidence type="ECO:0000256" key="1">
    <source>
        <dbReference type="ARBA" id="ARBA00022574"/>
    </source>
</evidence>
<dbReference type="PANTHER" id="PTHR19848">
    <property type="entry name" value="WD40 REPEAT PROTEIN"/>
    <property type="match status" value="1"/>
</dbReference>
<dbReference type="PROSITE" id="PS00108">
    <property type="entry name" value="PROTEIN_KINASE_ST"/>
    <property type="match status" value="1"/>
</dbReference>
<dbReference type="InterPro" id="IPR008271">
    <property type="entry name" value="Ser/Thr_kinase_AS"/>
</dbReference>
<dbReference type="GO" id="GO:0004672">
    <property type="term" value="F:protein kinase activity"/>
    <property type="evidence" value="ECO:0007669"/>
    <property type="project" value="InterPro"/>
</dbReference>
<keyword evidence="1 3" id="KW-0853">WD repeat</keyword>
<dbReference type="Gene3D" id="1.10.510.10">
    <property type="entry name" value="Transferase(Phosphotransferase) domain 1"/>
    <property type="match status" value="1"/>
</dbReference>
<dbReference type="InterPro" id="IPR019775">
    <property type="entry name" value="WD40_repeat_CS"/>
</dbReference>
<keyword evidence="2" id="KW-0677">Repeat</keyword>
<feature type="repeat" description="WD" evidence="3">
    <location>
        <begin position="594"/>
        <end position="635"/>
    </location>
</feature>
<dbReference type="PRINTS" id="PR00320">
    <property type="entry name" value="GPROTEINBRPT"/>
</dbReference>
<dbReference type="InterPro" id="IPR011047">
    <property type="entry name" value="Quinoprotein_ADH-like_sf"/>
</dbReference>
<evidence type="ECO:0000256" key="3">
    <source>
        <dbReference type="PROSITE-ProRule" id="PRU00221"/>
    </source>
</evidence>
<keyword evidence="7" id="KW-1185">Reference proteome</keyword>
<name>A0A8E2ENQ8_9PEZI</name>
<evidence type="ECO:0000313" key="7">
    <source>
        <dbReference type="Proteomes" id="UP000250140"/>
    </source>
</evidence>
<dbReference type="InterPro" id="IPR011009">
    <property type="entry name" value="Kinase-like_dom_sf"/>
</dbReference>
<dbReference type="AlphaFoldDB" id="A0A8E2ENQ8"/>
<dbReference type="PROSITE" id="PS50082">
    <property type="entry name" value="WD_REPEATS_2"/>
    <property type="match status" value="5"/>
</dbReference>
<feature type="repeat" description="WD" evidence="3">
    <location>
        <begin position="541"/>
        <end position="582"/>
    </location>
</feature>
<dbReference type="InterPro" id="IPR020472">
    <property type="entry name" value="WD40_PAC1"/>
</dbReference>
<dbReference type="Proteomes" id="UP000250140">
    <property type="component" value="Unassembled WGS sequence"/>
</dbReference>
<dbReference type="OrthoDB" id="538223at2759"/>